<dbReference type="GO" id="GO:0016020">
    <property type="term" value="C:membrane"/>
    <property type="evidence" value="ECO:0007669"/>
    <property type="project" value="InterPro"/>
</dbReference>
<dbReference type="AlphaFoldDB" id="A0A914R879"/>
<sequence>MQLTRNNEREEKLEVNAWLKYTWKDSKLRWDPREYENVTDLRHPAGTIWQPDILLYNSILPIHVTEFVNFRGIDEVRADMGGNFQPFPIEESRRRPHLPKNLFV</sequence>
<evidence type="ECO:0000313" key="3">
    <source>
        <dbReference type="WBParaSite" id="PEQ_0000246801-mRNA-1"/>
    </source>
</evidence>
<dbReference type="SUPFAM" id="SSF63712">
    <property type="entry name" value="Nicotinic receptor ligand binding domain-like"/>
    <property type="match status" value="1"/>
</dbReference>
<dbReference type="Gene3D" id="2.70.170.10">
    <property type="entry name" value="Neurotransmitter-gated ion-channel ligand-binding domain"/>
    <property type="match status" value="1"/>
</dbReference>
<protein>
    <submittedName>
        <fullName evidence="3">Neurotransmitter-gated ion-channel ligand-binding domain-containing protein</fullName>
    </submittedName>
</protein>
<organism evidence="2 3">
    <name type="scientific">Parascaris equorum</name>
    <name type="common">Equine roundworm</name>
    <dbReference type="NCBI Taxonomy" id="6256"/>
    <lineage>
        <taxon>Eukaryota</taxon>
        <taxon>Metazoa</taxon>
        <taxon>Ecdysozoa</taxon>
        <taxon>Nematoda</taxon>
        <taxon>Chromadorea</taxon>
        <taxon>Rhabditida</taxon>
        <taxon>Spirurina</taxon>
        <taxon>Ascaridomorpha</taxon>
        <taxon>Ascaridoidea</taxon>
        <taxon>Ascarididae</taxon>
        <taxon>Parascaris</taxon>
    </lineage>
</organism>
<dbReference type="InterPro" id="IPR006202">
    <property type="entry name" value="Neur_chan_lig-bd"/>
</dbReference>
<reference evidence="3" key="1">
    <citation type="submission" date="2022-11" db="UniProtKB">
        <authorList>
            <consortium name="WormBaseParasite"/>
        </authorList>
    </citation>
    <scope>IDENTIFICATION</scope>
</reference>
<dbReference type="WBParaSite" id="PEQ_0000246801-mRNA-1">
    <property type="protein sequence ID" value="PEQ_0000246801-mRNA-1"/>
    <property type="gene ID" value="PEQ_0000246801"/>
</dbReference>
<dbReference type="Pfam" id="PF02931">
    <property type="entry name" value="Neur_chan_LBD"/>
    <property type="match status" value="1"/>
</dbReference>
<keyword evidence="2" id="KW-1185">Reference proteome</keyword>
<name>A0A914R879_PAREQ</name>
<proteinExistence type="predicted"/>
<dbReference type="Proteomes" id="UP000887564">
    <property type="component" value="Unplaced"/>
</dbReference>
<accession>A0A914R879</accession>
<evidence type="ECO:0000313" key="2">
    <source>
        <dbReference type="Proteomes" id="UP000887564"/>
    </source>
</evidence>
<evidence type="ECO:0000259" key="1">
    <source>
        <dbReference type="Pfam" id="PF02931"/>
    </source>
</evidence>
<dbReference type="InterPro" id="IPR036734">
    <property type="entry name" value="Neur_chan_lig-bd_sf"/>
</dbReference>
<dbReference type="GO" id="GO:0005230">
    <property type="term" value="F:extracellular ligand-gated monoatomic ion channel activity"/>
    <property type="evidence" value="ECO:0007669"/>
    <property type="project" value="InterPro"/>
</dbReference>
<feature type="domain" description="Neurotransmitter-gated ion-channel ligand-binding" evidence="1">
    <location>
        <begin position="2"/>
        <end position="64"/>
    </location>
</feature>